<reference evidence="1" key="2">
    <citation type="journal article" date="2021" name="PeerJ">
        <title>Extensive microbial diversity within the chicken gut microbiome revealed by metagenomics and culture.</title>
        <authorList>
            <person name="Gilroy R."/>
            <person name="Ravi A."/>
            <person name="Getino M."/>
            <person name="Pursley I."/>
            <person name="Horton D.L."/>
            <person name="Alikhan N.F."/>
            <person name="Baker D."/>
            <person name="Gharbi K."/>
            <person name="Hall N."/>
            <person name="Watson M."/>
            <person name="Adriaenssens E.M."/>
            <person name="Foster-Nyarko E."/>
            <person name="Jarju S."/>
            <person name="Secka A."/>
            <person name="Antonio M."/>
            <person name="Oren A."/>
            <person name="Chaudhuri R.R."/>
            <person name="La Ragione R."/>
            <person name="Hildebrand F."/>
            <person name="Pallen M.J."/>
        </authorList>
    </citation>
    <scope>NUCLEOTIDE SEQUENCE</scope>
    <source>
        <strain evidence="1">CHK195-26880</strain>
    </source>
</reference>
<accession>A0A9D1GC36</accession>
<comment type="caution">
    <text evidence="1">The sequence shown here is derived from an EMBL/GenBank/DDBJ whole genome shotgun (WGS) entry which is preliminary data.</text>
</comment>
<dbReference type="SUPFAM" id="SSF53474">
    <property type="entry name" value="alpha/beta-Hydrolases"/>
    <property type="match status" value="1"/>
</dbReference>
<gene>
    <name evidence="1" type="ORF">IAB59_07390</name>
</gene>
<evidence type="ECO:0000313" key="1">
    <source>
        <dbReference type="EMBL" id="HIT38280.1"/>
    </source>
</evidence>
<dbReference type="Proteomes" id="UP000886833">
    <property type="component" value="Unassembled WGS sequence"/>
</dbReference>
<dbReference type="InterPro" id="IPR024499">
    <property type="entry name" value="Mbeg1-like"/>
</dbReference>
<dbReference type="EMBL" id="DVKQ01000095">
    <property type="protein sequence ID" value="HIT38280.1"/>
    <property type="molecule type" value="Genomic_DNA"/>
</dbReference>
<organism evidence="1 2">
    <name type="scientific">Candidatus Onthousia faecipullorum</name>
    <dbReference type="NCBI Taxonomy" id="2840887"/>
    <lineage>
        <taxon>Bacteria</taxon>
        <taxon>Bacillati</taxon>
        <taxon>Bacillota</taxon>
        <taxon>Bacilli</taxon>
        <taxon>Candidatus Onthousia</taxon>
    </lineage>
</organism>
<evidence type="ECO:0000313" key="2">
    <source>
        <dbReference type="Proteomes" id="UP000886833"/>
    </source>
</evidence>
<proteinExistence type="predicted"/>
<dbReference type="Gene3D" id="3.40.50.1820">
    <property type="entry name" value="alpha/beta hydrolase"/>
    <property type="match status" value="1"/>
</dbReference>
<dbReference type="Pfam" id="PF11187">
    <property type="entry name" value="Mbeg1-like"/>
    <property type="match status" value="1"/>
</dbReference>
<protein>
    <submittedName>
        <fullName evidence="1">DUF2974 domain-containing protein</fullName>
    </submittedName>
</protein>
<dbReference type="InterPro" id="IPR029058">
    <property type="entry name" value="AB_hydrolase_fold"/>
</dbReference>
<dbReference type="AlphaFoldDB" id="A0A9D1GC36"/>
<reference evidence="1" key="1">
    <citation type="submission" date="2020-10" db="EMBL/GenBank/DDBJ databases">
        <authorList>
            <person name="Gilroy R."/>
        </authorList>
    </citation>
    <scope>NUCLEOTIDE SEQUENCE</scope>
    <source>
        <strain evidence="1">CHK195-26880</strain>
    </source>
</reference>
<sequence>MKNFLNYLEDNNKTFKEDSFNIVDSLVLAYLSYLHFPSTLTKLKDLDISKTTKVEKNREFIKRVITSKRYKDIESCFYVEDTNDLIEKQFSAVTFLLPNNTMYISFRGTDSTLTGWKEDFNMAFMLPVPAQKEALNYVEKITKLIPRKFYIGGHSKGGNLAVYAGCNLSNDLSKQIIKIYSHDGPGFLKEFLTTSNYQNIKDKIEKVVPSSSIIGMLLYTNEHYKIIKSSERGILEHDPFSWIVKDNNFIILKKLSDGTAYTNKVINNFLNSLSKKEREIFIDSLFTVLKSTGLTTLDEISKNFIIKIPNILISIYKLDDVNKKYIIKTIKALIKSCITNLSLLIPLD</sequence>
<name>A0A9D1GC36_9FIRM</name>